<dbReference type="Proteomes" id="UP000002630">
    <property type="component" value="Unassembled WGS sequence"/>
</dbReference>
<dbReference type="InParanoid" id="D7G2S5"/>
<proteinExistence type="predicted"/>
<feature type="region of interest" description="Disordered" evidence="1">
    <location>
        <begin position="455"/>
        <end position="478"/>
    </location>
</feature>
<dbReference type="AlphaFoldDB" id="D7G2S5"/>
<dbReference type="EMBL" id="FN649760">
    <property type="protein sequence ID" value="CBJ33429.1"/>
    <property type="molecule type" value="Genomic_DNA"/>
</dbReference>
<feature type="region of interest" description="Disordered" evidence="1">
    <location>
        <begin position="165"/>
        <end position="256"/>
    </location>
</feature>
<feature type="compositionally biased region" description="Basic and acidic residues" evidence="1">
    <location>
        <begin position="238"/>
        <end position="256"/>
    </location>
</feature>
<evidence type="ECO:0000313" key="2">
    <source>
        <dbReference type="EMBL" id="CBJ33429.1"/>
    </source>
</evidence>
<accession>D7G2S5</accession>
<evidence type="ECO:0000256" key="1">
    <source>
        <dbReference type="SAM" id="MobiDB-lite"/>
    </source>
</evidence>
<gene>
    <name evidence="2" type="ORF">Esi_0480_0002</name>
</gene>
<sequence length="618" mass="68450">MSGVVIDGAALCDVNEDELAGNVSSHTCTLPVGSMDTRTVGDPRQDDAVEFQDGVWTYNAQRLRAKLASIPTQGMDMGEVTANVKKVCREEGVHVATSDSRKGKDGRWVSRELKCKLGMRNRQNDHKAKDGGKTVPKILRKSQRIGCPFKVVAIRWPTKRKAREHPYLSERATTLTHNHTVTKDVDTIRQPKRKESSDSLVMANPYKLRESEAKPPGHETRDDRRDRTEGLRATAFDPQKRQKEQPNENRRSDIKRRILRSQEGGLDNYICEFLVDIWEKGELIDGTEGFGNGADGFDNGLFCGYLDMANAPPYVPGRRDDPTVAFWSKGTDRLEYTEHAFKACLKAHFPVIFEGDDTYRSVMGTACKSALARNLTRIGGLGGRNGTSMFGVSPSFVESWNEGVIDGDELKKAFGTNPTWTTQNFEEDDKVDVLSFNTIECVGASDLVRNTRMGGLCHPDRPPTRGGVLTGTTSVRGKSWSGSEVTAFAMRTGGVTHSHVDPQMVHGEHLYLPAAGTMRSVNRRGSGPAKRAILMCAHDMDRVVDLLGLDVNKPSSSQYTGAIVDLEGLATRLRVNSIRFVVVDFPEYCSYAIPARCAHMFVTLRLVESCAWHPILNI</sequence>
<feature type="compositionally biased region" description="Basic and acidic residues" evidence="1">
    <location>
        <begin position="181"/>
        <end position="197"/>
    </location>
</feature>
<keyword evidence="3" id="KW-1185">Reference proteome</keyword>
<protein>
    <submittedName>
        <fullName evidence="2">Uncharacterized protein</fullName>
    </submittedName>
</protein>
<organism evidence="2 3">
    <name type="scientific">Ectocarpus siliculosus</name>
    <name type="common">Brown alga</name>
    <name type="synonym">Conferva siliculosa</name>
    <dbReference type="NCBI Taxonomy" id="2880"/>
    <lineage>
        <taxon>Eukaryota</taxon>
        <taxon>Sar</taxon>
        <taxon>Stramenopiles</taxon>
        <taxon>Ochrophyta</taxon>
        <taxon>PX clade</taxon>
        <taxon>Phaeophyceae</taxon>
        <taxon>Ectocarpales</taxon>
        <taxon>Ectocarpaceae</taxon>
        <taxon>Ectocarpus</taxon>
    </lineage>
</organism>
<evidence type="ECO:0000313" key="3">
    <source>
        <dbReference type="Proteomes" id="UP000002630"/>
    </source>
</evidence>
<feature type="compositionally biased region" description="Basic and acidic residues" evidence="1">
    <location>
        <begin position="207"/>
        <end position="230"/>
    </location>
</feature>
<name>D7G2S5_ECTSI</name>
<reference evidence="2 3" key="1">
    <citation type="journal article" date="2010" name="Nature">
        <title>The Ectocarpus genome and the independent evolution of multicellularity in brown algae.</title>
        <authorList>
            <person name="Cock J.M."/>
            <person name="Sterck L."/>
            <person name="Rouze P."/>
            <person name="Scornet D."/>
            <person name="Allen A.E."/>
            <person name="Amoutzias G."/>
            <person name="Anthouard V."/>
            <person name="Artiguenave F."/>
            <person name="Aury J.M."/>
            <person name="Badger J.H."/>
            <person name="Beszteri B."/>
            <person name="Billiau K."/>
            <person name="Bonnet E."/>
            <person name="Bothwell J.H."/>
            <person name="Bowler C."/>
            <person name="Boyen C."/>
            <person name="Brownlee C."/>
            <person name="Carrano C.J."/>
            <person name="Charrier B."/>
            <person name="Cho G.Y."/>
            <person name="Coelho S.M."/>
            <person name="Collen J."/>
            <person name="Corre E."/>
            <person name="Da Silva C."/>
            <person name="Delage L."/>
            <person name="Delaroque N."/>
            <person name="Dittami S.M."/>
            <person name="Doulbeau S."/>
            <person name="Elias M."/>
            <person name="Farnham G."/>
            <person name="Gachon C.M."/>
            <person name="Gschloessl B."/>
            <person name="Heesch S."/>
            <person name="Jabbari K."/>
            <person name="Jubin C."/>
            <person name="Kawai H."/>
            <person name="Kimura K."/>
            <person name="Kloareg B."/>
            <person name="Kupper F.C."/>
            <person name="Lang D."/>
            <person name="Le Bail A."/>
            <person name="Leblanc C."/>
            <person name="Lerouge P."/>
            <person name="Lohr M."/>
            <person name="Lopez P.J."/>
            <person name="Martens C."/>
            <person name="Maumus F."/>
            <person name="Michel G."/>
            <person name="Miranda-Saavedra D."/>
            <person name="Morales J."/>
            <person name="Moreau H."/>
            <person name="Motomura T."/>
            <person name="Nagasato C."/>
            <person name="Napoli C.A."/>
            <person name="Nelson D.R."/>
            <person name="Nyvall-Collen P."/>
            <person name="Peters A.F."/>
            <person name="Pommier C."/>
            <person name="Potin P."/>
            <person name="Poulain J."/>
            <person name="Quesneville H."/>
            <person name="Read B."/>
            <person name="Rensing S.A."/>
            <person name="Ritter A."/>
            <person name="Rousvoal S."/>
            <person name="Samanta M."/>
            <person name="Samson G."/>
            <person name="Schroeder D.C."/>
            <person name="Segurens B."/>
            <person name="Strittmatter M."/>
            <person name="Tonon T."/>
            <person name="Tregear J.W."/>
            <person name="Valentin K."/>
            <person name="von Dassow P."/>
            <person name="Yamagishi T."/>
            <person name="Van de Peer Y."/>
            <person name="Wincker P."/>
        </authorList>
    </citation>
    <scope>NUCLEOTIDE SEQUENCE [LARGE SCALE GENOMIC DNA]</scope>
    <source>
        <strain evidence="3">Ec32 / CCAP1310/4</strain>
    </source>
</reference>